<gene>
    <name evidence="1" type="ORF">S01H1_59056</name>
</gene>
<proteinExistence type="predicted"/>
<name>X0XHX0_9ZZZZ</name>
<sequence>MDIFGIRKRRRIKRDFQELHRAKVIEVCSGTGCFVIETLMHLLEIKLAPPLEPEDCRNREWDVGYGYRCDLHDEKTKYIEELLIELGFEEF</sequence>
<dbReference type="AlphaFoldDB" id="X0XHX0"/>
<accession>X0XHX0</accession>
<feature type="non-terminal residue" evidence="1">
    <location>
        <position position="91"/>
    </location>
</feature>
<organism evidence="1">
    <name type="scientific">marine sediment metagenome</name>
    <dbReference type="NCBI Taxonomy" id="412755"/>
    <lineage>
        <taxon>unclassified sequences</taxon>
        <taxon>metagenomes</taxon>
        <taxon>ecological metagenomes</taxon>
    </lineage>
</organism>
<reference evidence="1" key="1">
    <citation type="journal article" date="2014" name="Front. Microbiol.">
        <title>High frequency of phylogenetically diverse reductive dehalogenase-homologous genes in deep subseafloor sedimentary metagenomes.</title>
        <authorList>
            <person name="Kawai M."/>
            <person name="Futagami T."/>
            <person name="Toyoda A."/>
            <person name="Takaki Y."/>
            <person name="Nishi S."/>
            <person name="Hori S."/>
            <person name="Arai W."/>
            <person name="Tsubouchi T."/>
            <person name="Morono Y."/>
            <person name="Uchiyama I."/>
            <person name="Ito T."/>
            <person name="Fujiyama A."/>
            <person name="Inagaki F."/>
            <person name="Takami H."/>
        </authorList>
    </citation>
    <scope>NUCLEOTIDE SEQUENCE</scope>
    <source>
        <strain evidence="1">Expedition CK06-06</strain>
    </source>
</reference>
<protein>
    <submittedName>
        <fullName evidence="1">Uncharacterized protein</fullName>
    </submittedName>
</protein>
<comment type="caution">
    <text evidence="1">The sequence shown here is derived from an EMBL/GenBank/DDBJ whole genome shotgun (WGS) entry which is preliminary data.</text>
</comment>
<dbReference type="EMBL" id="BARS01038605">
    <property type="protein sequence ID" value="GAG24531.1"/>
    <property type="molecule type" value="Genomic_DNA"/>
</dbReference>
<evidence type="ECO:0000313" key="1">
    <source>
        <dbReference type="EMBL" id="GAG24531.1"/>
    </source>
</evidence>